<reference evidence="1" key="2">
    <citation type="submission" date="2025-05" db="UniProtKB">
        <authorList>
            <consortium name="Ensembl"/>
        </authorList>
    </citation>
    <scope>IDENTIFICATION</scope>
</reference>
<evidence type="ECO:0000313" key="2">
    <source>
        <dbReference type="Proteomes" id="UP001501920"/>
    </source>
</evidence>
<evidence type="ECO:0000313" key="1">
    <source>
        <dbReference type="Ensembl" id="ENSPNAP00000077427.1"/>
    </source>
</evidence>
<sequence length="153" mass="17648">MPISRHCHPQVIKQYNFRWIPKGMIYLGIKLTSELGEMATLNFEPLLQNIKTNLGKWGKLNLKMGTFLHLIWECPLVEPFWHSVLKFLETWAGVALPVSPRLCLLGDKTETPTLTKRACPVLTVGITTIETSRDCKFKIQTRFEFVSRRGDIY</sequence>
<dbReference type="AlphaFoldDB" id="A0AAR2LRZ1"/>
<dbReference type="Proteomes" id="UP001501920">
    <property type="component" value="Chromosome 20"/>
</dbReference>
<accession>A0AAR2LRZ1</accession>
<protein>
    <submittedName>
        <fullName evidence="1">Uncharacterized protein</fullName>
    </submittedName>
</protein>
<proteinExistence type="predicted"/>
<dbReference type="Ensembl" id="ENSPNAT00000059731.1">
    <property type="protein sequence ID" value="ENSPNAP00000064687.1"/>
    <property type="gene ID" value="ENSPNAG00000034004.1"/>
</dbReference>
<keyword evidence="2" id="KW-1185">Reference proteome</keyword>
<dbReference type="Ensembl" id="ENSPNAT00000060288.1">
    <property type="protein sequence ID" value="ENSPNAP00000077427.1"/>
    <property type="gene ID" value="ENSPNAG00000036283.1"/>
</dbReference>
<reference evidence="1 2" key="1">
    <citation type="submission" date="2020-10" db="EMBL/GenBank/DDBJ databases">
        <title>Pygocentrus nattereri (red-bellied piranha) genome, fPygNat1, primary haplotype.</title>
        <authorList>
            <person name="Myers G."/>
            <person name="Meyer A."/>
            <person name="Karagic N."/>
            <person name="Pippel M."/>
            <person name="Winkler S."/>
            <person name="Tracey A."/>
            <person name="Wood J."/>
            <person name="Formenti G."/>
            <person name="Howe K."/>
            <person name="Fedrigo O."/>
            <person name="Jarvis E.D."/>
        </authorList>
    </citation>
    <scope>NUCLEOTIDE SEQUENCE [LARGE SCALE GENOMIC DNA]</scope>
</reference>
<dbReference type="GeneTree" id="ENSGT00940000177722"/>
<organism evidence="1 2">
    <name type="scientific">Pygocentrus nattereri</name>
    <name type="common">Red-bellied piranha</name>
    <dbReference type="NCBI Taxonomy" id="42514"/>
    <lineage>
        <taxon>Eukaryota</taxon>
        <taxon>Metazoa</taxon>
        <taxon>Chordata</taxon>
        <taxon>Craniata</taxon>
        <taxon>Vertebrata</taxon>
        <taxon>Euteleostomi</taxon>
        <taxon>Actinopterygii</taxon>
        <taxon>Neopterygii</taxon>
        <taxon>Teleostei</taxon>
        <taxon>Ostariophysi</taxon>
        <taxon>Characiformes</taxon>
        <taxon>Characoidei</taxon>
        <taxon>Pygocentrus</taxon>
    </lineage>
</organism>
<name>A0AAR2LRZ1_PYGNA</name>